<keyword evidence="11" id="KW-1185">Reference proteome</keyword>
<evidence type="ECO:0000313" key="11">
    <source>
        <dbReference type="Proteomes" id="UP000187203"/>
    </source>
</evidence>
<dbReference type="PANTHER" id="PTHR33285">
    <property type="entry name" value="PHYTOSULFOKINES 3"/>
    <property type="match status" value="1"/>
</dbReference>
<protein>
    <recommendedName>
        <fullName evidence="9">Phytosulfokine</fullName>
    </recommendedName>
    <component>
        <recommendedName>
            <fullName evidence="9">Phytosulfokine-alpha</fullName>
            <shortName evidence="9">PSK-alpha</shortName>
            <shortName evidence="9">Phytosulfokine-a</shortName>
        </recommendedName>
    </component>
    <component>
        <recommendedName>
            <fullName evidence="9">Phytosulfokine-beta</fullName>
            <shortName evidence="9">PSK-beta</shortName>
            <shortName evidence="9">Phytosulfokine-b</shortName>
        </recommendedName>
    </component>
</protein>
<dbReference type="PANTHER" id="PTHR33285:SF55">
    <property type="entry name" value="PHYTOSULFOKINES 3"/>
    <property type="match status" value="1"/>
</dbReference>
<evidence type="ECO:0000256" key="4">
    <source>
        <dbReference type="ARBA" id="ARBA00022525"/>
    </source>
</evidence>
<keyword evidence="3 9" id="KW-0217">Developmental protein</keyword>
<dbReference type="Pfam" id="PF06404">
    <property type="entry name" value="PSK"/>
    <property type="match status" value="1"/>
</dbReference>
<dbReference type="EMBL" id="AWUE01019685">
    <property type="protein sequence ID" value="OMO72200.1"/>
    <property type="molecule type" value="Genomic_DNA"/>
</dbReference>
<evidence type="ECO:0000256" key="7">
    <source>
        <dbReference type="ARBA" id="ARBA00022782"/>
    </source>
</evidence>
<keyword evidence="6 9" id="KW-0732">Signal</keyword>
<evidence type="ECO:0000256" key="9">
    <source>
        <dbReference type="RuleBase" id="RU368031"/>
    </source>
</evidence>
<keyword evidence="4 9" id="KW-0964">Secreted</keyword>
<comment type="subcellular location">
    <subcellularLocation>
        <location evidence="1 9">Secreted</location>
    </subcellularLocation>
</comment>
<dbReference type="AlphaFoldDB" id="A0A1R3HPN7"/>
<evidence type="ECO:0000256" key="8">
    <source>
        <dbReference type="ARBA" id="ARBA00023030"/>
    </source>
</evidence>
<comment type="function">
    <text evidence="9">Promotes plant cell differentiation, organogenesis and somatic embryogenesis as well as cell proliferation.</text>
</comment>
<keyword evidence="7 9" id="KW-0221">Differentiation</keyword>
<evidence type="ECO:0000256" key="3">
    <source>
        <dbReference type="ARBA" id="ARBA00022473"/>
    </source>
</evidence>
<evidence type="ECO:0000256" key="5">
    <source>
        <dbReference type="ARBA" id="ARBA00022641"/>
    </source>
</evidence>
<sequence length="78" mass="8637">MAKIFIFFILGFLLLSSAQSRLLLSAGDKNSQMPFSSTESSLNDEEMNCKGLDGEECLIKRSLVAHTDYIYTQENAGP</sequence>
<proteinExistence type="inferred from homology"/>
<comment type="caution">
    <text evidence="10">The sequence shown here is derived from an EMBL/GenBank/DDBJ whole genome shotgun (WGS) entry which is preliminary data.</text>
</comment>
<evidence type="ECO:0000256" key="2">
    <source>
        <dbReference type="ARBA" id="ARBA00010781"/>
    </source>
</evidence>
<comment type="similarity">
    <text evidence="2 9">Belongs to the phytosulfokine family.</text>
</comment>
<comment type="PTM">
    <text evidence="9">PSK-alpha is produced by endopeptidase digestion. PSK-beta is produced from PSK-alpha by exopeptidase digestion.</text>
</comment>
<organism evidence="10 11">
    <name type="scientific">Corchorus olitorius</name>
    <dbReference type="NCBI Taxonomy" id="93759"/>
    <lineage>
        <taxon>Eukaryota</taxon>
        <taxon>Viridiplantae</taxon>
        <taxon>Streptophyta</taxon>
        <taxon>Embryophyta</taxon>
        <taxon>Tracheophyta</taxon>
        <taxon>Spermatophyta</taxon>
        <taxon>Magnoliopsida</taxon>
        <taxon>eudicotyledons</taxon>
        <taxon>Gunneridae</taxon>
        <taxon>Pentapetalae</taxon>
        <taxon>rosids</taxon>
        <taxon>malvids</taxon>
        <taxon>Malvales</taxon>
        <taxon>Malvaceae</taxon>
        <taxon>Grewioideae</taxon>
        <taxon>Apeibeae</taxon>
        <taxon>Corchorus</taxon>
    </lineage>
</organism>
<evidence type="ECO:0000313" key="10">
    <source>
        <dbReference type="EMBL" id="OMO72200.1"/>
    </source>
</evidence>
<dbReference type="GO" id="GO:0030154">
    <property type="term" value="P:cell differentiation"/>
    <property type="evidence" value="ECO:0007669"/>
    <property type="project" value="UniProtKB-UniRule"/>
</dbReference>
<dbReference type="GO" id="GO:0008283">
    <property type="term" value="P:cell population proliferation"/>
    <property type="evidence" value="ECO:0007669"/>
    <property type="project" value="UniProtKB-UniRule"/>
</dbReference>
<keyword evidence="5 9" id="KW-0765">Sulfation</keyword>
<comment type="PTM">
    <text evidence="9">Sulfation is important for activity and for the binding to a putative membrane receptor.</text>
</comment>
<dbReference type="GO" id="GO:0008083">
    <property type="term" value="F:growth factor activity"/>
    <property type="evidence" value="ECO:0007669"/>
    <property type="project" value="UniProtKB-UniRule"/>
</dbReference>
<gene>
    <name evidence="10" type="ORF">COLO4_27759</name>
</gene>
<keyword evidence="8 9" id="KW-0339">Growth factor</keyword>
<dbReference type="InterPro" id="IPR009438">
    <property type="entry name" value="Phytosulfokine"/>
</dbReference>
<dbReference type="Proteomes" id="UP000187203">
    <property type="component" value="Unassembled WGS sequence"/>
</dbReference>
<reference evidence="11" key="1">
    <citation type="submission" date="2013-09" db="EMBL/GenBank/DDBJ databases">
        <title>Corchorus olitorius genome sequencing.</title>
        <authorList>
            <person name="Alam M."/>
            <person name="Haque M.S."/>
            <person name="Islam M.S."/>
            <person name="Emdad E.M."/>
            <person name="Islam M.M."/>
            <person name="Ahmed B."/>
            <person name="Halim A."/>
            <person name="Hossen Q.M.M."/>
            <person name="Hossain M.Z."/>
            <person name="Ahmed R."/>
            <person name="Khan M.M."/>
            <person name="Islam R."/>
            <person name="Rashid M.M."/>
            <person name="Khan S.A."/>
            <person name="Rahman M.S."/>
            <person name="Alam M."/>
            <person name="Yahiya A.S."/>
            <person name="Khan M.S."/>
            <person name="Azam M.S."/>
            <person name="Haque T."/>
            <person name="Lashkar M.Z.H."/>
            <person name="Akhand A.I."/>
            <person name="Morshed G."/>
            <person name="Roy S."/>
            <person name="Uddin K.S."/>
            <person name="Rabeya T."/>
            <person name="Hossain A.S."/>
            <person name="Chowdhury A."/>
            <person name="Snigdha A.R."/>
            <person name="Mortoza M.S."/>
            <person name="Matin S.A."/>
            <person name="Hoque S.M.E."/>
            <person name="Islam M.K."/>
            <person name="Roy D.K."/>
            <person name="Haider R."/>
            <person name="Moosa M.M."/>
            <person name="Elias S.M."/>
            <person name="Hasan A.M."/>
            <person name="Jahan S."/>
            <person name="Shafiuddin M."/>
            <person name="Mahmood N."/>
            <person name="Shommy N.S."/>
        </authorList>
    </citation>
    <scope>NUCLEOTIDE SEQUENCE [LARGE SCALE GENOMIC DNA]</scope>
    <source>
        <strain evidence="11">cv. O-4</strain>
    </source>
</reference>
<evidence type="ECO:0000256" key="6">
    <source>
        <dbReference type="ARBA" id="ARBA00022729"/>
    </source>
</evidence>
<feature type="chain" id="PRO_5031588113" description="Phytosulfokine" evidence="9">
    <location>
        <begin position="21"/>
        <end position="78"/>
    </location>
</feature>
<name>A0A1R3HPN7_9ROSI</name>
<dbReference type="OrthoDB" id="1937224at2759"/>
<feature type="signal peptide" evidence="9">
    <location>
        <begin position="1"/>
        <end position="20"/>
    </location>
</feature>
<accession>A0A1R3HPN7</accession>
<dbReference type="GO" id="GO:0005576">
    <property type="term" value="C:extracellular region"/>
    <property type="evidence" value="ECO:0007669"/>
    <property type="project" value="UniProtKB-SubCell"/>
</dbReference>
<evidence type="ECO:0000256" key="1">
    <source>
        <dbReference type="ARBA" id="ARBA00004613"/>
    </source>
</evidence>